<feature type="region of interest" description="Disordered" evidence="1">
    <location>
        <begin position="166"/>
        <end position="185"/>
    </location>
</feature>
<keyword evidence="2" id="KW-1185">Reference proteome</keyword>
<dbReference type="WBParaSite" id="nRc.2.0.1.t24523-RA">
    <property type="protein sequence ID" value="nRc.2.0.1.t24523-RA"/>
    <property type="gene ID" value="nRc.2.0.1.g24523"/>
</dbReference>
<dbReference type="AlphaFoldDB" id="A0A915JDD5"/>
<evidence type="ECO:0000313" key="3">
    <source>
        <dbReference type="WBParaSite" id="nRc.2.0.1.t24523-RA"/>
    </source>
</evidence>
<name>A0A915JDD5_ROMCU</name>
<proteinExistence type="predicted"/>
<organism evidence="2 3">
    <name type="scientific">Romanomermis culicivorax</name>
    <name type="common">Nematode worm</name>
    <dbReference type="NCBI Taxonomy" id="13658"/>
    <lineage>
        <taxon>Eukaryota</taxon>
        <taxon>Metazoa</taxon>
        <taxon>Ecdysozoa</taxon>
        <taxon>Nematoda</taxon>
        <taxon>Enoplea</taxon>
        <taxon>Dorylaimia</taxon>
        <taxon>Mermithida</taxon>
        <taxon>Mermithoidea</taxon>
        <taxon>Mermithidae</taxon>
        <taxon>Romanomermis</taxon>
    </lineage>
</organism>
<evidence type="ECO:0000313" key="2">
    <source>
        <dbReference type="Proteomes" id="UP000887565"/>
    </source>
</evidence>
<protein>
    <submittedName>
        <fullName evidence="3">Uncharacterized protein</fullName>
    </submittedName>
</protein>
<evidence type="ECO:0000256" key="1">
    <source>
        <dbReference type="SAM" id="MobiDB-lite"/>
    </source>
</evidence>
<dbReference type="Proteomes" id="UP000887565">
    <property type="component" value="Unplaced"/>
</dbReference>
<reference evidence="3" key="1">
    <citation type="submission" date="2022-11" db="UniProtKB">
        <authorList>
            <consortium name="WormBaseParasite"/>
        </authorList>
    </citation>
    <scope>IDENTIFICATION</scope>
</reference>
<accession>A0A915JDD5</accession>
<sequence>MLDSLKSSKLQKRSRTRLAPNPTSISSNSEPEVRKNGTWASPAIALANKVLPLPGKPTRTRILMGLVLKKPSMRNFVDDRWIKSKRVRLGNFDNNRRHEFDADIGRLDDEDGPDVVFPVLSVTNLLKWTRRNLSKTIARFENSTLAPKKGAISFKLSFSITHSSAAIDDRSGSSSHLTTQNIKPSDHTGNININCNFNSFSNREDQIREARHSNRPHCSHSMMATYQPTLI</sequence>
<feature type="compositionally biased region" description="Polar residues" evidence="1">
    <location>
        <begin position="172"/>
        <end position="185"/>
    </location>
</feature>
<feature type="region of interest" description="Disordered" evidence="1">
    <location>
        <begin position="1"/>
        <end position="36"/>
    </location>
</feature>
<feature type="compositionally biased region" description="Polar residues" evidence="1">
    <location>
        <begin position="21"/>
        <end position="30"/>
    </location>
</feature>